<dbReference type="PANTHER" id="PTHR35010:SF4">
    <property type="entry name" value="BLL5781 PROTEIN"/>
    <property type="match status" value="1"/>
</dbReference>
<dbReference type="OrthoDB" id="2959414at2"/>
<dbReference type="AlphaFoldDB" id="A0A4R7JIH2"/>
<dbReference type="SUPFAM" id="SSF47413">
    <property type="entry name" value="lambda repressor-like DNA-binding domains"/>
    <property type="match status" value="1"/>
</dbReference>
<dbReference type="EMBL" id="SOAX01000007">
    <property type="protein sequence ID" value="TDT37702.1"/>
    <property type="molecule type" value="Genomic_DNA"/>
</dbReference>
<dbReference type="PANTHER" id="PTHR35010">
    <property type="entry name" value="BLL4672 PROTEIN-RELATED"/>
    <property type="match status" value="1"/>
</dbReference>
<dbReference type="PROSITE" id="PS50943">
    <property type="entry name" value="HTH_CROC1"/>
    <property type="match status" value="1"/>
</dbReference>
<feature type="domain" description="HTH cro/C1-type" evidence="1">
    <location>
        <begin position="8"/>
        <end position="62"/>
    </location>
</feature>
<dbReference type="Proteomes" id="UP000295830">
    <property type="component" value="Unassembled WGS sequence"/>
</dbReference>
<dbReference type="GO" id="GO:0003677">
    <property type="term" value="F:DNA binding"/>
    <property type="evidence" value="ECO:0007669"/>
    <property type="project" value="UniProtKB-KW"/>
</dbReference>
<sequence length="269" mass="30799">MTAVGTMLAEYRRMRRLSQMELGLEAEVSARHISFIETGRTEPSREMLMRLAAVLELPQRECNLLLNAGGHPPAYSRLSLDDERLKPVSQALDVMLDNHNPYPALVMDSHWNILRANQAQEIIMGMLLPASYRTRSRLNVMELIFDPEGLRPFIQNWDELASLFLRRMHSEVMAFPTEESRALFARLLASDPPKDWQQPPTDAIEAPMITADLLVFGQQLRIFSTLSRFGTALDVNMADLLIEYYFPADETTRQFLQQLTPSHVFKHAD</sequence>
<dbReference type="RefSeq" id="WP_133736900.1">
    <property type="nucleotide sequence ID" value="NZ_SOAX01000007.1"/>
</dbReference>
<organism evidence="2 3">
    <name type="scientific">Halospina denitrificans</name>
    <dbReference type="NCBI Taxonomy" id="332522"/>
    <lineage>
        <taxon>Bacteria</taxon>
        <taxon>Pseudomonadati</taxon>
        <taxon>Pseudomonadota</taxon>
        <taxon>Gammaproteobacteria</taxon>
        <taxon>Halospina</taxon>
    </lineage>
</organism>
<protein>
    <submittedName>
        <fullName evidence="2">DNA-binding XRE family transcriptional regulator</fullName>
    </submittedName>
</protein>
<dbReference type="SMART" id="SM00530">
    <property type="entry name" value="HTH_XRE"/>
    <property type="match status" value="1"/>
</dbReference>
<name>A0A4R7JIH2_9GAMM</name>
<evidence type="ECO:0000313" key="2">
    <source>
        <dbReference type="EMBL" id="TDT37702.1"/>
    </source>
</evidence>
<proteinExistence type="predicted"/>
<dbReference type="InterPro" id="IPR001387">
    <property type="entry name" value="Cro/C1-type_HTH"/>
</dbReference>
<keyword evidence="3" id="KW-1185">Reference proteome</keyword>
<gene>
    <name evidence="2" type="ORF">DES49_2659</name>
</gene>
<dbReference type="InterPro" id="IPR010982">
    <property type="entry name" value="Lambda_DNA-bd_dom_sf"/>
</dbReference>
<evidence type="ECO:0000313" key="3">
    <source>
        <dbReference type="Proteomes" id="UP000295830"/>
    </source>
</evidence>
<reference evidence="2 3" key="1">
    <citation type="submission" date="2019-03" db="EMBL/GenBank/DDBJ databases">
        <title>Genomic Encyclopedia of Type Strains, Phase IV (KMG-IV): sequencing the most valuable type-strain genomes for metagenomic binning, comparative biology and taxonomic classification.</title>
        <authorList>
            <person name="Goeker M."/>
        </authorList>
    </citation>
    <scope>NUCLEOTIDE SEQUENCE [LARGE SCALE GENOMIC DNA]</scope>
    <source>
        <strain evidence="2 3">DSM 15505</strain>
    </source>
</reference>
<dbReference type="InterPro" id="IPR041413">
    <property type="entry name" value="MLTR_LBD"/>
</dbReference>
<dbReference type="CDD" id="cd00093">
    <property type="entry name" value="HTH_XRE"/>
    <property type="match status" value="1"/>
</dbReference>
<keyword evidence="2" id="KW-0238">DNA-binding</keyword>
<dbReference type="Gene3D" id="1.10.260.40">
    <property type="entry name" value="lambda repressor-like DNA-binding domains"/>
    <property type="match status" value="1"/>
</dbReference>
<dbReference type="Pfam" id="PF17765">
    <property type="entry name" value="MLTR_LBD"/>
    <property type="match status" value="1"/>
</dbReference>
<comment type="caution">
    <text evidence="2">The sequence shown here is derived from an EMBL/GenBank/DDBJ whole genome shotgun (WGS) entry which is preliminary data.</text>
</comment>
<evidence type="ECO:0000259" key="1">
    <source>
        <dbReference type="PROSITE" id="PS50943"/>
    </source>
</evidence>
<accession>A0A4R7JIH2</accession>
<dbReference type="Gene3D" id="3.30.450.180">
    <property type="match status" value="1"/>
</dbReference>
<dbReference type="Pfam" id="PF01381">
    <property type="entry name" value="HTH_3"/>
    <property type="match status" value="1"/>
</dbReference>